<organism evidence="2 3">
    <name type="scientific">Datura stramonium</name>
    <name type="common">Jimsonweed</name>
    <name type="synonym">Common thornapple</name>
    <dbReference type="NCBI Taxonomy" id="4076"/>
    <lineage>
        <taxon>Eukaryota</taxon>
        <taxon>Viridiplantae</taxon>
        <taxon>Streptophyta</taxon>
        <taxon>Embryophyta</taxon>
        <taxon>Tracheophyta</taxon>
        <taxon>Spermatophyta</taxon>
        <taxon>Magnoliopsida</taxon>
        <taxon>eudicotyledons</taxon>
        <taxon>Gunneridae</taxon>
        <taxon>Pentapetalae</taxon>
        <taxon>asterids</taxon>
        <taxon>lamiids</taxon>
        <taxon>Solanales</taxon>
        <taxon>Solanaceae</taxon>
        <taxon>Solanoideae</taxon>
        <taxon>Datureae</taxon>
        <taxon>Datura</taxon>
    </lineage>
</organism>
<keyword evidence="3" id="KW-1185">Reference proteome</keyword>
<name>A0ABS8S825_DATST</name>
<protein>
    <submittedName>
        <fullName evidence="2">Uncharacterized protein</fullName>
    </submittedName>
</protein>
<dbReference type="Proteomes" id="UP000823775">
    <property type="component" value="Unassembled WGS sequence"/>
</dbReference>
<sequence length="151" mass="17643">MEWRKLSIKHPDSDRFKQIYLKPDRIIKKRGRFSGLRWLRVRGKERGREEIGRSVWVGGRLSVVGFLSRFRRREIGEKGGNKGGESVGSIWLLKKMKVRRWVVSSISEGEEKEDGRTGGAPVERRERMFSGLKWSKIMEGEEKKRRGKATK</sequence>
<gene>
    <name evidence="2" type="ORF">HAX54_026680</name>
</gene>
<evidence type="ECO:0000313" key="3">
    <source>
        <dbReference type="Proteomes" id="UP000823775"/>
    </source>
</evidence>
<evidence type="ECO:0000256" key="1">
    <source>
        <dbReference type="SAM" id="MobiDB-lite"/>
    </source>
</evidence>
<accession>A0ABS8S825</accession>
<feature type="region of interest" description="Disordered" evidence="1">
    <location>
        <begin position="107"/>
        <end position="129"/>
    </location>
</feature>
<dbReference type="EMBL" id="JACEIK010000324">
    <property type="protein sequence ID" value="MCD7454984.1"/>
    <property type="molecule type" value="Genomic_DNA"/>
</dbReference>
<reference evidence="2 3" key="1">
    <citation type="journal article" date="2021" name="BMC Genomics">
        <title>Datura genome reveals duplications of psychoactive alkaloid biosynthetic genes and high mutation rate following tissue culture.</title>
        <authorList>
            <person name="Rajewski A."/>
            <person name="Carter-House D."/>
            <person name="Stajich J."/>
            <person name="Litt A."/>
        </authorList>
    </citation>
    <scope>NUCLEOTIDE SEQUENCE [LARGE SCALE GENOMIC DNA]</scope>
    <source>
        <strain evidence="2">AR-01</strain>
    </source>
</reference>
<evidence type="ECO:0000313" key="2">
    <source>
        <dbReference type="EMBL" id="MCD7454984.1"/>
    </source>
</evidence>
<proteinExistence type="predicted"/>
<comment type="caution">
    <text evidence="2">The sequence shown here is derived from an EMBL/GenBank/DDBJ whole genome shotgun (WGS) entry which is preliminary data.</text>
</comment>